<keyword evidence="3" id="KW-1185">Reference proteome</keyword>
<feature type="region of interest" description="Disordered" evidence="1">
    <location>
        <begin position="1"/>
        <end position="37"/>
    </location>
</feature>
<protein>
    <submittedName>
        <fullName evidence="2">Uncharacterized protein</fullName>
    </submittedName>
</protein>
<dbReference type="Proteomes" id="UP001159042">
    <property type="component" value="Unassembled WGS sequence"/>
</dbReference>
<proteinExistence type="predicted"/>
<reference evidence="2 3" key="1">
    <citation type="journal article" date="2023" name="Insect Mol. Biol.">
        <title>Genome sequencing provides insights into the evolution of gene families encoding plant cell wall-degrading enzymes in longhorned beetles.</title>
        <authorList>
            <person name="Shin N.R."/>
            <person name="Okamura Y."/>
            <person name="Kirsch R."/>
            <person name="Pauchet Y."/>
        </authorList>
    </citation>
    <scope>NUCLEOTIDE SEQUENCE [LARGE SCALE GENOMIC DNA]</scope>
    <source>
        <strain evidence="2">EAD_L_NR</strain>
    </source>
</reference>
<dbReference type="EMBL" id="JANEYG010000003">
    <property type="protein sequence ID" value="KAJ8924024.1"/>
    <property type="molecule type" value="Genomic_DNA"/>
</dbReference>
<evidence type="ECO:0000256" key="1">
    <source>
        <dbReference type="SAM" id="MobiDB-lite"/>
    </source>
</evidence>
<evidence type="ECO:0000313" key="2">
    <source>
        <dbReference type="EMBL" id="KAJ8924024.1"/>
    </source>
</evidence>
<evidence type="ECO:0000313" key="3">
    <source>
        <dbReference type="Proteomes" id="UP001159042"/>
    </source>
</evidence>
<dbReference type="AlphaFoldDB" id="A0AAV8WBS2"/>
<organism evidence="2 3">
    <name type="scientific">Exocentrus adspersus</name>
    <dbReference type="NCBI Taxonomy" id="1586481"/>
    <lineage>
        <taxon>Eukaryota</taxon>
        <taxon>Metazoa</taxon>
        <taxon>Ecdysozoa</taxon>
        <taxon>Arthropoda</taxon>
        <taxon>Hexapoda</taxon>
        <taxon>Insecta</taxon>
        <taxon>Pterygota</taxon>
        <taxon>Neoptera</taxon>
        <taxon>Endopterygota</taxon>
        <taxon>Coleoptera</taxon>
        <taxon>Polyphaga</taxon>
        <taxon>Cucujiformia</taxon>
        <taxon>Chrysomeloidea</taxon>
        <taxon>Cerambycidae</taxon>
        <taxon>Lamiinae</taxon>
        <taxon>Acanthocinini</taxon>
        <taxon>Exocentrus</taxon>
    </lineage>
</organism>
<gene>
    <name evidence="2" type="ORF">NQ315_006801</name>
</gene>
<accession>A0AAV8WBS2</accession>
<comment type="caution">
    <text evidence="2">The sequence shown here is derived from an EMBL/GenBank/DDBJ whole genome shotgun (WGS) entry which is preliminary data.</text>
</comment>
<sequence length="114" mass="12667">MQKLNHKATKGSSMRQDARSDDPMDEDPTPNIGLDPGIITQNKIQLAMEKDKIARKNRRYIMRKNSISLLEPEGTAIPSLLDLTQQDFEVNAPVGNLLLQGEELLTALEANSPI</sequence>
<name>A0AAV8WBS2_9CUCU</name>